<dbReference type="Gene3D" id="1.25.40.390">
    <property type="match status" value="1"/>
</dbReference>
<dbReference type="CDD" id="cd08977">
    <property type="entry name" value="SusD"/>
    <property type="match status" value="1"/>
</dbReference>
<evidence type="ECO:0000313" key="9">
    <source>
        <dbReference type="Proteomes" id="UP000321532"/>
    </source>
</evidence>
<dbReference type="GO" id="GO:0009279">
    <property type="term" value="C:cell outer membrane"/>
    <property type="evidence" value="ECO:0007669"/>
    <property type="project" value="UniProtKB-SubCell"/>
</dbReference>
<evidence type="ECO:0000256" key="1">
    <source>
        <dbReference type="ARBA" id="ARBA00004442"/>
    </source>
</evidence>
<comment type="subcellular location">
    <subcellularLocation>
        <location evidence="1">Cell outer membrane</location>
    </subcellularLocation>
</comment>
<organism evidence="8 9">
    <name type="scientific">Adhaeribacter aerolatus</name>
    <dbReference type="NCBI Taxonomy" id="670289"/>
    <lineage>
        <taxon>Bacteria</taxon>
        <taxon>Pseudomonadati</taxon>
        <taxon>Bacteroidota</taxon>
        <taxon>Cytophagia</taxon>
        <taxon>Cytophagales</taxon>
        <taxon>Hymenobacteraceae</taxon>
        <taxon>Adhaeribacter</taxon>
    </lineage>
</organism>
<sequence length="554" mass="62992">MNNMKNLHKIKSWLAVSLIFAFTISCDDKLEKAPLDQFSSTSFWKTENHAQLALIAIYKGNIAVNNTNANPTDWWSYAGLVFLDFATDNAYDRRGDNSAFHKLSNGTLTNSIGILQNYWSQSYARIARCNDFLENIGQVAMDETKKKRMIAEVRFIRACQYFYMSQYWGSVPLVTKLLTIQEANTLTNTPKAEIISFITKEFTEAAADLPRYKDMPTSEIGRASKQAALAFLGRTQLAEKKYAEAATTYKSIMDFGDNQIDPNYLELFITAKENSTENIFSVQHIENLSAQGLSQHAWPAVAAGWHIICPLGSLVEAYDYKDGTPFTYTDPRYDWDKVWQDRDPRLRYNILFNHDVFKGRYVTHPDSASAPDQLGAGKQTTQTGYGIRKFMDPSFSGNLTNYGGNLPIIRYAEVLLSYLEAKLEAGQAITQADLDATINKVRGRASVAMPAITVTDPAQLRNILRKERRIEFPFEGIRYWDLLRWRIAETVLKADFYGAPFPVSKKAIRQKNASTPDPLGRKRWFVTTRNFRAPQDYQWPIPLAEININPELAK</sequence>
<protein>
    <submittedName>
        <fullName evidence="8">Glycan metabolism protein RagB</fullName>
    </submittedName>
</protein>
<dbReference type="PROSITE" id="PS51257">
    <property type="entry name" value="PROKAR_LIPOPROTEIN"/>
    <property type="match status" value="1"/>
</dbReference>
<evidence type="ECO:0000259" key="6">
    <source>
        <dbReference type="Pfam" id="PF07980"/>
    </source>
</evidence>
<feature type="domain" description="RagB/SusD" evidence="6">
    <location>
        <begin position="301"/>
        <end position="552"/>
    </location>
</feature>
<keyword evidence="5" id="KW-0998">Cell outer membrane</keyword>
<dbReference type="Pfam" id="PF14322">
    <property type="entry name" value="SusD-like_3"/>
    <property type="match status" value="1"/>
</dbReference>
<dbReference type="AlphaFoldDB" id="A0A512B3D0"/>
<dbReference type="Proteomes" id="UP000321532">
    <property type="component" value="Unassembled WGS sequence"/>
</dbReference>
<evidence type="ECO:0000313" key="8">
    <source>
        <dbReference type="EMBL" id="GEO06468.1"/>
    </source>
</evidence>
<accession>A0A512B3D0</accession>
<feature type="domain" description="SusD-like N-terminal" evidence="7">
    <location>
        <begin position="113"/>
        <end position="236"/>
    </location>
</feature>
<dbReference type="InterPro" id="IPR012944">
    <property type="entry name" value="SusD_RagB_dom"/>
</dbReference>
<comment type="similarity">
    <text evidence="2">Belongs to the SusD family.</text>
</comment>
<evidence type="ECO:0000256" key="2">
    <source>
        <dbReference type="ARBA" id="ARBA00006275"/>
    </source>
</evidence>
<keyword evidence="9" id="KW-1185">Reference proteome</keyword>
<evidence type="ECO:0000256" key="5">
    <source>
        <dbReference type="ARBA" id="ARBA00023237"/>
    </source>
</evidence>
<dbReference type="InterPro" id="IPR033985">
    <property type="entry name" value="SusD-like_N"/>
</dbReference>
<evidence type="ECO:0000256" key="4">
    <source>
        <dbReference type="ARBA" id="ARBA00023136"/>
    </source>
</evidence>
<dbReference type="InterPro" id="IPR011990">
    <property type="entry name" value="TPR-like_helical_dom_sf"/>
</dbReference>
<dbReference type="Pfam" id="PF07980">
    <property type="entry name" value="SusD_RagB"/>
    <property type="match status" value="1"/>
</dbReference>
<comment type="caution">
    <text evidence="8">The sequence shown here is derived from an EMBL/GenBank/DDBJ whole genome shotgun (WGS) entry which is preliminary data.</text>
</comment>
<proteinExistence type="inferred from homology"/>
<keyword evidence="4" id="KW-0472">Membrane</keyword>
<reference evidence="8 9" key="1">
    <citation type="submission" date="2019-07" db="EMBL/GenBank/DDBJ databases">
        <title>Whole genome shotgun sequence of Adhaeribacter aerolatus NBRC 106133.</title>
        <authorList>
            <person name="Hosoyama A."/>
            <person name="Uohara A."/>
            <person name="Ohji S."/>
            <person name="Ichikawa N."/>
        </authorList>
    </citation>
    <scope>NUCLEOTIDE SEQUENCE [LARGE SCALE GENOMIC DNA]</scope>
    <source>
        <strain evidence="8 9">NBRC 106133</strain>
    </source>
</reference>
<dbReference type="SUPFAM" id="SSF48452">
    <property type="entry name" value="TPR-like"/>
    <property type="match status" value="1"/>
</dbReference>
<dbReference type="EMBL" id="BJYS01000037">
    <property type="protein sequence ID" value="GEO06468.1"/>
    <property type="molecule type" value="Genomic_DNA"/>
</dbReference>
<keyword evidence="3" id="KW-0732">Signal</keyword>
<evidence type="ECO:0000256" key="3">
    <source>
        <dbReference type="ARBA" id="ARBA00022729"/>
    </source>
</evidence>
<evidence type="ECO:0000259" key="7">
    <source>
        <dbReference type="Pfam" id="PF14322"/>
    </source>
</evidence>
<name>A0A512B3D0_9BACT</name>
<gene>
    <name evidence="8" type="ORF">AAE02nite_41320</name>
</gene>